<dbReference type="PANTHER" id="PTHR48100">
    <property type="entry name" value="BROAD-SPECIFICITY PHOSPHATASE YOR283W-RELATED"/>
    <property type="match status" value="1"/>
</dbReference>
<reference evidence="2" key="1">
    <citation type="submission" date="2017-02" db="EMBL/GenBank/DDBJ databases">
        <authorList>
            <person name="Varghese N."/>
            <person name="Submissions S."/>
        </authorList>
    </citation>
    <scope>NUCLEOTIDE SEQUENCE [LARGE SCALE GENOMIC DNA]</scope>
    <source>
        <strain evidence="2">DSM 19608</strain>
    </source>
</reference>
<dbReference type="GeneID" id="70583438"/>
<dbReference type="Pfam" id="PF00300">
    <property type="entry name" value="His_Phos_1"/>
    <property type="match status" value="1"/>
</dbReference>
<dbReference type="Proteomes" id="UP000190834">
    <property type="component" value="Unassembled WGS sequence"/>
</dbReference>
<accession>A0A1T4KWK8</accession>
<name>A0A1T4KWK8_VIBCI</name>
<dbReference type="RefSeq" id="WP_078924764.1">
    <property type="nucleotide sequence ID" value="NZ_FUXB01000002.1"/>
</dbReference>
<dbReference type="EMBL" id="FUXB01000002">
    <property type="protein sequence ID" value="SJZ46801.1"/>
    <property type="molecule type" value="Genomic_DNA"/>
</dbReference>
<dbReference type="SMART" id="SM00855">
    <property type="entry name" value="PGAM"/>
    <property type="match status" value="1"/>
</dbReference>
<sequence length="205" mass="23169">MISLYLLRHGKTIGPAALNGRTDVAVADKTQQVIAEQLNAFSFSTVVTSPLRRCADLSVRLKALRPELEVIVEPAFQELDFGEFDGQTFDELSLQWPRLEAFWQDPVNHPLPGAEPLFEAYQRVSNAWHRWLHQCDKDCLMILHGGTIRLLLADILQLDWQNPLWYSSLSIANQSMTQLTIYPTEPPQVMVNNIGVPLPLSIHNG</sequence>
<dbReference type="PANTHER" id="PTHR48100:SF1">
    <property type="entry name" value="HISTIDINE PHOSPHATASE FAMILY PROTEIN-RELATED"/>
    <property type="match status" value="1"/>
</dbReference>
<dbReference type="InterPro" id="IPR029033">
    <property type="entry name" value="His_PPase_superfam"/>
</dbReference>
<dbReference type="AlphaFoldDB" id="A0A1T4KWK8"/>
<gene>
    <name evidence="1" type="ORF">SAMN02745782_00341</name>
</gene>
<dbReference type="InterPro" id="IPR013078">
    <property type="entry name" value="His_Pase_superF_clade-1"/>
</dbReference>
<evidence type="ECO:0000313" key="2">
    <source>
        <dbReference type="Proteomes" id="UP000190834"/>
    </source>
</evidence>
<dbReference type="OrthoDB" id="9783269at2"/>
<dbReference type="SUPFAM" id="SSF53254">
    <property type="entry name" value="Phosphoglycerate mutase-like"/>
    <property type="match status" value="1"/>
</dbReference>
<protein>
    <submittedName>
        <fullName evidence="1">Alpha-ribazole phosphatase</fullName>
    </submittedName>
</protein>
<organism evidence="1 2">
    <name type="scientific">Vibrio cincinnatiensis DSM 19608</name>
    <dbReference type="NCBI Taxonomy" id="1123491"/>
    <lineage>
        <taxon>Bacteria</taxon>
        <taxon>Pseudomonadati</taxon>
        <taxon>Pseudomonadota</taxon>
        <taxon>Gammaproteobacteria</taxon>
        <taxon>Vibrionales</taxon>
        <taxon>Vibrionaceae</taxon>
        <taxon>Vibrio</taxon>
    </lineage>
</organism>
<dbReference type="STRING" id="1123491.SAMN02745782_00341"/>
<dbReference type="GO" id="GO:0016791">
    <property type="term" value="F:phosphatase activity"/>
    <property type="evidence" value="ECO:0007669"/>
    <property type="project" value="TreeGrafter"/>
</dbReference>
<dbReference type="GO" id="GO:0005737">
    <property type="term" value="C:cytoplasm"/>
    <property type="evidence" value="ECO:0007669"/>
    <property type="project" value="TreeGrafter"/>
</dbReference>
<dbReference type="CDD" id="cd07067">
    <property type="entry name" value="HP_PGM_like"/>
    <property type="match status" value="1"/>
</dbReference>
<dbReference type="InterPro" id="IPR050275">
    <property type="entry name" value="PGM_Phosphatase"/>
</dbReference>
<dbReference type="Gene3D" id="3.40.50.1240">
    <property type="entry name" value="Phosphoglycerate mutase-like"/>
    <property type="match status" value="1"/>
</dbReference>
<proteinExistence type="predicted"/>
<evidence type="ECO:0000313" key="1">
    <source>
        <dbReference type="EMBL" id="SJZ46801.1"/>
    </source>
</evidence>
<keyword evidence="2" id="KW-1185">Reference proteome</keyword>